<keyword evidence="4 7" id="KW-0697">Rotamase</keyword>
<dbReference type="InterPro" id="IPR046357">
    <property type="entry name" value="PPIase_dom_sf"/>
</dbReference>
<evidence type="ECO:0000313" key="10">
    <source>
        <dbReference type="Proteomes" id="UP001621714"/>
    </source>
</evidence>
<evidence type="ECO:0000256" key="1">
    <source>
        <dbReference type="ARBA" id="ARBA00022729"/>
    </source>
</evidence>
<dbReference type="PANTHER" id="PTHR47637">
    <property type="entry name" value="CHAPERONE SURA"/>
    <property type="match status" value="1"/>
</dbReference>
<dbReference type="EMBL" id="JBANFI010000003">
    <property type="protein sequence ID" value="MFK7160487.1"/>
    <property type="molecule type" value="Genomic_DNA"/>
</dbReference>
<dbReference type="EC" id="5.2.1.8" evidence="7"/>
<feature type="domain" description="PpiC" evidence="8">
    <location>
        <begin position="182"/>
        <end position="283"/>
    </location>
</feature>
<dbReference type="Gene3D" id="3.10.50.40">
    <property type="match status" value="2"/>
</dbReference>
<keyword evidence="2 7" id="KW-0677">Repeat</keyword>
<organism evidence="9 10">
    <name type="scientific">Marinospirillum alkalitolerans</name>
    <dbReference type="NCBI Taxonomy" id="3123374"/>
    <lineage>
        <taxon>Bacteria</taxon>
        <taxon>Pseudomonadati</taxon>
        <taxon>Pseudomonadota</taxon>
        <taxon>Gammaproteobacteria</taxon>
        <taxon>Oceanospirillales</taxon>
        <taxon>Oceanospirillaceae</taxon>
        <taxon>Marinospirillum</taxon>
    </lineage>
</organism>
<comment type="domain">
    <text evidence="7">The PPIase activity resides only in the second parvulin domain. The N-terminal region and the C-terminal tail are necessary and sufficient for the chaperone activity of SurA. The PPIase activity is dispensable for SurA to function as a chaperone. The N-terminal region and the C-terminal tail are also required for porin recognition.</text>
</comment>
<evidence type="ECO:0000256" key="2">
    <source>
        <dbReference type="ARBA" id="ARBA00022737"/>
    </source>
</evidence>
<dbReference type="SUPFAM" id="SSF109998">
    <property type="entry name" value="Triger factor/SurA peptide-binding domain-like"/>
    <property type="match status" value="1"/>
</dbReference>
<dbReference type="InterPro" id="IPR000297">
    <property type="entry name" value="PPIase_PpiC"/>
</dbReference>
<comment type="function">
    <text evidence="7">Chaperone involved in the correct folding and assembly of outer membrane proteins. Recognizes specific patterns of aromatic residues and the orientation of their side chains, which are found more frequently in integral outer membrane proteins. May act in both early periplasmic and late outer membrane-associated steps of protein maturation.</text>
</comment>
<dbReference type="Gene3D" id="1.10.4030.10">
    <property type="entry name" value="Porin chaperone SurA, peptide-binding domain"/>
    <property type="match status" value="1"/>
</dbReference>
<evidence type="ECO:0000256" key="5">
    <source>
        <dbReference type="ARBA" id="ARBA00023186"/>
    </source>
</evidence>
<dbReference type="Pfam" id="PF00639">
    <property type="entry name" value="Rotamase"/>
    <property type="match status" value="2"/>
</dbReference>
<dbReference type="InterPro" id="IPR050280">
    <property type="entry name" value="OMP_Chaperone_SurA"/>
</dbReference>
<protein>
    <recommendedName>
        <fullName evidence="7">Chaperone SurA</fullName>
    </recommendedName>
    <alternativeName>
        <fullName evidence="7">Peptidyl-prolyl cis-trans isomerase SurA</fullName>
        <shortName evidence="7">PPIase SurA</shortName>
        <ecNumber evidence="7">5.2.1.8</ecNumber>
    </alternativeName>
    <alternativeName>
        <fullName evidence="7">Rotamase SurA</fullName>
    </alternativeName>
</protein>
<keyword evidence="6 7" id="KW-0413">Isomerase</keyword>
<reference evidence="9 10" key="1">
    <citation type="submission" date="2024-02" db="EMBL/GenBank/DDBJ databases">
        <title>Marinospirillum sp. MEB 164 isolated from Lonar lake sediment.</title>
        <authorList>
            <person name="Joshi A."/>
            <person name="Thite S."/>
        </authorList>
    </citation>
    <scope>NUCLEOTIDE SEQUENCE [LARGE SCALE GENOMIC DNA]</scope>
    <source>
        <strain evidence="9 10">MEB164</strain>
    </source>
</reference>
<dbReference type="RefSeq" id="WP_405338245.1">
    <property type="nucleotide sequence ID" value="NZ_JBANFI010000003.1"/>
</dbReference>
<keyword evidence="5 7" id="KW-0143">Chaperone</keyword>
<dbReference type="Proteomes" id="UP001621714">
    <property type="component" value="Unassembled WGS sequence"/>
</dbReference>
<keyword evidence="10" id="KW-1185">Reference proteome</keyword>
<dbReference type="InterPro" id="IPR027304">
    <property type="entry name" value="Trigger_fact/SurA_dom_sf"/>
</dbReference>
<evidence type="ECO:0000313" key="9">
    <source>
        <dbReference type="EMBL" id="MFK7160487.1"/>
    </source>
</evidence>
<proteinExistence type="inferred from homology"/>
<dbReference type="InterPro" id="IPR015391">
    <property type="entry name" value="SurA_N"/>
</dbReference>
<keyword evidence="1 7" id="KW-0732">Signal</keyword>
<sequence>MGKQQYAEWNRWRALGLGLLLGLSVMTTVQAEPRLLDRLVAVVGNEAVMESELEQRLEQVRLQLNDRGVRPPPADQLRQQVLERLILDTIQLQQARQAGMRIDDQTLNATLNRIAQQNGLDLRSFSRQIEAEGLDFAQFREQIRQEMLIGQLRQRRVGERIQVSEQEINHYLSSPEAMEREGREFRVGHILLPLPENPTPEQTSQTFARAEALLARLNAGEDFQTLAVSSSSGDQALRGGDLGWRSALALPSLFADQVVTLRPGQNAGPFRSPSGVHLIQLLETRGGAQHLVQQTRARHLLVAVNALRDDAQAQAEARALHARIQAGETLADLARQYSDDPGSRQSGGELGWVSPGQMVPEFEQAMQQLAVGEVSQPVRSAFGWHVIQVEARREADMTASHRRQQVRQLLAERRFEEEVERWLREIRATTWVEVRG</sequence>
<feature type="domain" description="PpiC" evidence="8">
    <location>
        <begin position="292"/>
        <end position="391"/>
    </location>
</feature>
<gene>
    <name evidence="7" type="primary">surA</name>
    <name evidence="9" type="ORF">V6U78_05495</name>
</gene>
<comment type="subcellular location">
    <subcellularLocation>
        <location evidence="7">Periplasm</location>
    </subcellularLocation>
    <text evidence="7">Is capable of associating with the outer membrane.</text>
</comment>
<dbReference type="SUPFAM" id="SSF54534">
    <property type="entry name" value="FKBP-like"/>
    <property type="match status" value="2"/>
</dbReference>
<evidence type="ECO:0000256" key="3">
    <source>
        <dbReference type="ARBA" id="ARBA00022764"/>
    </source>
</evidence>
<dbReference type="GO" id="GO:0003755">
    <property type="term" value="F:peptidyl-prolyl cis-trans isomerase activity"/>
    <property type="evidence" value="ECO:0007669"/>
    <property type="project" value="UniProtKB-EC"/>
</dbReference>
<evidence type="ECO:0000259" key="8">
    <source>
        <dbReference type="PROSITE" id="PS50198"/>
    </source>
</evidence>
<accession>A0ABW8PW24</accession>
<evidence type="ECO:0000256" key="4">
    <source>
        <dbReference type="ARBA" id="ARBA00023110"/>
    </source>
</evidence>
<comment type="caution">
    <text evidence="9">The sequence shown here is derived from an EMBL/GenBank/DDBJ whole genome shotgun (WGS) entry which is preliminary data.</text>
</comment>
<dbReference type="InterPro" id="IPR023034">
    <property type="entry name" value="PPIase_SurA"/>
</dbReference>
<dbReference type="PANTHER" id="PTHR47637:SF1">
    <property type="entry name" value="CHAPERONE SURA"/>
    <property type="match status" value="1"/>
</dbReference>
<comment type="catalytic activity">
    <reaction evidence="7">
        <text>[protein]-peptidylproline (omega=180) = [protein]-peptidylproline (omega=0)</text>
        <dbReference type="Rhea" id="RHEA:16237"/>
        <dbReference type="Rhea" id="RHEA-COMP:10747"/>
        <dbReference type="Rhea" id="RHEA-COMP:10748"/>
        <dbReference type="ChEBI" id="CHEBI:83833"/>
        <dbReference type="ChEBI" id="CHEBI:83834"/>
        <dbReference type="EC" id="5.2.1.8"/>
    </reaction>
</comment>
<dbReference type="HAMAP" id="MF_01183">
    <property type="entry name" value="Chaperone_SurA"/>
    <property type="match status" value="1"/>
</dbReference>
<dbReference type="Pfam" id="PF09312">
    <property type="entry name" value="SurA_N"/>
    <property type="match status" value="1"/>
</dbReference>
<evidence type="ECO:0000256" key="7">
    <source>
        <dbReference type="HAMAP-Rule" id="MF_01183"/>
    </source>
</evidence>
<name>A0ABW8PW24_9GAMM</name>
<evidence type="ECO:0000256" key="6">
    <source>
        <dbReference type="ARBA" id="ARBA00023235"/>
    </source>
</evidence>
<dbReference type="PROSITE" id="PS50198">
    <property type="entry name" value="PPIC_PPIASE_2"/>
    <property type="match status" value="2"/>
</dbReference>
<keyword evidence="3 7" id="KW-0574">Periplasm</keyword>